<comment type="caution">
    <text evidence="3">The sequence shown here is derived from an EMBL/GenBank/DDBJ whole genome shotgun (WGS) entry which is preliminary data.</text>
</comment>
<dbReference type="Pfam" id="PF00211">
    <property type="entry name" value="Guanylate_cyc"/>
    <property type="match status" value="1"/>
</dbReference>
<dbReference type="RefSeq" id="WP_272461904.1">
    <property type="nucleotide sequence ID" value="NZ_JAPFQL010000031.1"/>
</dbReference>
<protein>
    <submittedName>
        <fullName evidence="3">Adenylate/guanylate cyclase domain-containing protein</fullName>
    </submittedName>
</protein>
<dbReference type="InterPro" id="IPR050697">
    <property type="entry name" value="Adenylyl/Guanylyl_Cyclase_3/4"/>
</dbReference>
<keyword evidence="4" id="KW-1185">Reference proteome</keyword>
<evidence type="ECO:0000313" key="3">
    <source>
        <dbReference type="EMBL" id="MDC5697326.1"/>
    </source>
</evidence>
<dbReference type="CDD" id="cd07302">
    <property type="entry name" value="CHD"/>
    <property type="match status" value="1"/>
</dbReference>
<evidence type="ECO:0000256" key="1">
    <source>
        <dbReference type="ARBA" id="ARBA00005381"/>
    </source>
</evidence>
<evidence type="ECO:0000313" key="4">
    <source>
        <dbReference type="Proteomes" id="UP001150259"/>
    </source>
</evidence>
<dbReference type="SUPFAM" id="SSF55073">
    <property type="entry name" value="Nucleotide cyclase"/>
    <property type="match status" value="1"/>
</dbReference>
<dbReference type="Proteomes" id="UP001150259">
    <property type="component" value="Unassembled WGS sequence"/>
</dbReference>
<dbReference type="PANTHER" id="PTHR43081:SF1">
    <property type="entry name" value="ADENYLATE CYCLASE, TERMINAL-DIFFERENTIATION SPECIFIC"/>
    <property type="match status" value="1"/>
</dbReference>
<comment type="similarity">
    <text evidence="1">Belongs to the adenylyl cyclase class-3 family.</text>
</comment>
<accession>A0ABT5GGH7</accession>
<gene>
    <name evidence="3" type="ORF">OO014_08660</name>
</gene>
<reference evidence="3 4" key="1">
    <citation type="submission" date="2022-11" db="EMBL/GenBank/DDBJ databases">
        <title>Anaerobic phenanthrene biodegradation by a DNRA strain PheN6.</title>
        <authorList>
            <person name="Zhang Z."/>
        </authorList>
    </citation>
    <scope>NUCLEOTIDE SEQUENCE [LARGE SCALE GENOMIC DNA]</scope>
    <source>
        <strain evidence="3 4">PheN6</strain>
    </source>
</reference>
<organism evidence="3 4">
    <name type="scientific">Intrasporangium calvum</name>
    <dbReference type="NCBI Taxonomy" id="53358"/>
    <lineage>
        <taxon>Bacteria</taxon>
        <taxon>Bacillati</taxon>
        <taxon>Actinomycetota</taxon>
        <taxon>Actinomycetes</taxon>
        <taxon>Micrococcales</taxon>
        <taxon>Intrasporangiaceae</taxon>
        <taxon>Intrasporangium</taxon>
    </lineage>
</organism>
<dbReference type="Gene3D" id="3.30.70.1230">
    <property type="entry name" value="Nucleotide cyclase"/>
    <property type="match status" value="1"/>
</dbReference>
<dbReference type="SMART" id="SM00044">
    <property type="entry name" value="CYCc"/>
    <property type="match status" value="1"/>
</dbReference>
<name>A0ABT5GGH7_9MICO</name>
<dbReference type="InterPro" id="IPR029787">
    <property type="entry name" value="Nucleotide_cyclase"/>
</dbReference>
<proteinExistence type="inferred from homology"/>
<dbReference type="EMBL" id="JAPFQL010000031">
    <property type="protein sequence ID" value="MDC5697326.1"/>
    <property type="molecule type" value="Genomic_DNA"/>
</dbReference>
<feature type="domain" description="Guanylate cyclase" evidence="2">
    <location>
        <begin position="89"/>
        <end position="218"/>
    </location>
</feature>
<dbReference type="PROSITE" id="PS50125">
    <property type="entry name" value="GUANYLATE_CYCLASE_2"/>
    <property type="match status" value="1"/>
</dbReference>
<dbReference type="InterPro" id="IPR001054">
    <property type="entry name" value="A/G_cyclase"/>
</dbReference>
<evidence type="ECO:0000259" key="2">
    <source>
        <dbReference type="PROSITE" id="PS50125"/>
    </source>
</evidence>
<dbReference type="PANTHER" id="PTHR43081">
    <property type="entry name" value="ADENYLATE CYCLASE, TERMINAL-DIFFERENTIATION SPECIFIC-RELATED"/>
    <property type="match status" value="1"/>
</dbReference>
<sequence length="271" mass="28427">MGGSDQKWTPEDVRLYMMGVHPGLAEQRARFRRFPSEPRCKLCMVPFGGIGGAAFRLRGFARSSNPLLCTKCTTELGKSGLSGVEIPCTLLFSDVRGSTALGERMTPSDFHAFLDRFYKIATKAIVDHDGVVDKLVGDEVIGLFFGGVSGPDHAGAAIRAALDLADRAGLARATPMGPIPIGTAVHTGDVFVGATGEHGTVEDFTALGDAVNTTARLASAAGAGEVLVSCTSGRAAHLPIEDREHRLLEIRGRSEPIEVVVLRGAGSGVTA</sequence>